<dbReference type="Proteomes" id="UP000029839">
    <property type="component" value="Unassembled WGS sequence"/>
</dbReference>
<dbReference type="PROSITE" id="PS51841">
    <property type="entry name" value="LTD"/>
    <property type="match status" value="1"/>
</dbReference>
<dbReference type="CDD" id="cd10283">
    <property type="entry name" value="MnuA_DNase1-like"/>
    <property type="match status" value="1"/>
</dbReference>
<evidence type="ECO:0000313" key="4">
    <source>
        <dbReference type="EMBL" id="KGM12383.1"/>
    </source>
</evidence>
<reference evidence="4 5" key="1">
    <citation type="submission" date="2013-08" db="EMBL/GenBank/DDBJ databases">
        <title>Genome sequencing of Cellulomonas carbonis T26.</title>
        <authorList>
            <person name="Chen F."/>
            <person name="Li Y."/>
            <person name="Wang G."/>
        </authorList>
    </citation>
    <scope>NUCLEOTIDE SEQUENCE [LARGE SCALE GENOMIC DNA]</scope>
    <source>
        <strain evidence="4 5">T26</strain>
    </source>
</reference>
<gene>
    <name evidence="4" type="ORF">N868_14995</name>
</gene>
<dbReference type="Pfam" id="PF00932">
    <property type="entry name" value="LTD"/>
    <property type="match status" value="1"/>
</dbReference>
<dbReference type="InterPro" id="IPR001322">
    <property type="entry name" value="Lamin_tail_dom"/>
</dbReference>
<dbReference type="Pfam" id="PF03372">
    <property type="entry name" value="Exo_endo_phos"/>
    <property type="match status" value="1"/>
</dbReference>
<dbReference type="InterPro" id="IPR036691">
    <property type="entry name" value="Endo/exonu/phosph_ase_sf"/>
</dbReference>
<feature type="signal peptide" evidence="2">
    <location>
        <begin position="1"/>
        <end position="30"/>
    </location>
</feature>
<dbReference type="SUPFAM" id="SSF56219">
    <property type="entry name" value="DNase I-like"/>
    <property type="match status" value="1"/>
</dbReference>
<dbReference type="EMBL" id="AXCY01000005">
    <property type="protein sequence ID" value="KGM12383.1"/>
    <property type="molecule type" value="Genomic_DNA"/>
</dbReference>
<evidence type="ECO:0000256" key="1">
    <source>
        <dbReference type="SAM" id="MobiDB-lite"/>
    </source>
</evidence>
<dbReference type="CDD" id="cd04486">
    <property type="entry name" value="YhcR_OBF_like"/>
    <property type="match status" value="1"/>
</dbReference>
<feature type="region of interest" description="Disordered" evidence="1">
    <location>
        <begin position="178"/>
        <end position="218"/>
    </location>
</feature>
<name>A0A0A0BVG8_9CELL</name>
<evidence type="ECO:0000313" key="5">
    <source>
        <dbReference type="Proteomes" id="UP000029839"/>
    </source>
</evidence>
<protein>
    <submittedName>
        <fullName evidence="4">5'-nucleotidase</fullName>
    </submittedName>
</protein>
<accession>A0A0A0BVG8</accession>
<proteinExistence type="predicted"/>
<dbReference type="InterPro" id="IPR005135">
    <property type="entry name" value="Endo/exonuclease/phosphatase"/>
</dbReference>
<dbReference type="Gene3D" id="3.60.10.10">
    <property type="entry name" value="Endonuclease/exonuclease/phosphatase"/>
    <property type="match status" value="1"/>
</dbReference>
<dbReference type="RefSeq" id="WP_052425836.1">
    <property type="nucleotide sequence ID" value="NZ_AXCY01000005.1"/>
</dbReference>
<dbReference type="PANTHER" id="PTHR42834:SF1">
    <property type="entry name" value="ENDONUCLEASE_EXONUCLEASE_PHOSPHATASE FAMILY PROTEIN (AFU_ORTHOLOGUE AFUA_3G09210)"/>
    <property type="match status" value="1"/>
</dbReference>
<dbReference type="NCBIfam" id="NF033681">
    <property type="entry name" value="ExeM_NucH_DNase"/>
    <property type="match status" value="1"/>
</dbReference>
<dbReference type="GO" id="GO:0003824">
    <property type="term" value="F:catalytic activity"/>
    <property type="evidence" value="ECO:0007669"/>
    <property type="project" value="InterPro"/>
</dbReference>
<organism evidence="4 5">
    <name type="scientific">Cellulomonas carbonis T26</name>
    <dbReference type="NCBI Taxonomy" id="947969"/>
    <lineage>
        <taxon>Bacteria</taxon>
        <taxon>Bacillati</taxon>
        <taxon>Actinomycetota</taxon>
        <taxon>Actinomycetes</taxon>
        <taxon>Micrococcales</taxon>
        <taxon>Cellulomonadaceae</taxon>
        <taxon>Cellulomonas</taxon>
    </lineage>
</organism>
<feature type="domain" description="LTD" evidence="3">
    <location>
        <begin position="20"/>
        <end position="164"/>
    </location>
</feature>
<evidence type="ECO:0000256" key="2">
    <source>
        <dbReference type="SAM" id="SignalP"/>
    </source>
</evidence>
<feature type="chain" id="PRO_5001959573" evidence="2">
    <location>
        <begin position="31"/>
        <end position="868"/>
    </location>
</feature>
<keyword evidence="2" id="KW-0732">Signal</keyword>
<reference evidence="4 5" key="2">
    <citation type="journal article" date="2015" name="Stand. Genomic Sci.">
        <title>Draft genome sequence of Cellulomonas carbonis T26(T) and comparative analysis of six Cellulomonas genomes.</title>
        <authorList>
            <person name="Zhuang W."/>
            <person name="Zhang S."/>
            <person name="Xia X."/>
            <person name="Wang G."/>
        </authorList>
    </citation>
    <scope>NUCLEOTIDE SEQUENCE [LARGE SCALE GENOMIC DNA]</scope>
    <source>
        <strain evidence="4 5">T26</strain>
    </source>
</reference>
<dbReference type="InterPro" id="IPR047971">
    <property type="entry name" value="ExeM-like"/>
</dbReference>
<keyword evidence="5" id="KW-1185">Reference proteome</keyword>
<sequence>MPHWSKRALTGVTALAVCATPAVVAPAASAAVDPASPLVINEVYGGGGNSGATYTHDFVELYNKGTEPVDLSAWSVQYASAAGTTWSGVTPLTGTIEPGEHYLVQQAQGAGGTTPLPTPDAVGTVAMSGSSGNVALVSSASALTCAGTACATDAAVVDLVSYGGSAYAGSGPAPRLFNTTSASRDAQHTNTGDNAADFAAGDPTPTSGPGAEEPEEPPVVPLLTIPEIQGTGATSTHVGEEVLVRGVVTAAYPTGGYFGFTIQTPGSGGQVGEASDGLFVYQRSGAVAVQIGQHVEVRGTVAEFSGLTQVVVPDASGVTVLTEEAAAVTPVAVPWPATDEGREVLESMLFEPVGTYTVSNTYSTNQYGEVGLAFGDLPLLQPTDFGLPGTPEHDAVVAENAARAVVLDDGASTNFLRSDNGDLTPPYVSTENPVRVGAEVVFPEPVVVDYRNNAWKLQPTETVTATTPLSERPTFEDTRTAAPDADRLGGGEYTVASFNVLNYFTTLGDQDPACVPYTTPDGEPVTVRTGCAVRGAWDAEDLARQQAKIVDAITALDASVVGLMEIENSLVVDGVADEAVATLVDALNAEAGEERWAYVPSSDELPPAEEMDVITNAIIYQPAEVKPRGEMRVLSELSGEGEAFDNAREPIAQVFKPKRGGGEPFLVVVNHFKSKGSGEGPGNDVDEGQGLSNADRVEQATALRDWVPTVLDDHGRDRIEDTFLVGDFNAYSEEDPMQVLYAAGYVDVNLWMEERGFEREYTYSFRGLSGSLDHVLVSTSVLDRLTGADVWEINAGESVALEYSRHGYHGTDFYAEGPYRSSDHDPVVVAFTSGKDTGGPGSGGPGHGGVVSHVVALIKLLLGWFTGR</sequence>
<dbReference type="AlphaFoldDB" id="A0A0A0BVG8"/>
<evidence type="ECO:0000259" key="3">
    <source>
        <dbReference type="PROSITE" id="PS51841"/>
    </source>
</evidence>
<feature type="compositionally biased region" description="Polar residues" evidence="1">
    <location>
        <begin position="178"/>
        <end position="193"/>
    </location>
</feature>
<dbReference type="SUPFAM" id="SSF74853">
    <property type="entry name" value="Lamin A/C globular tail domain"/>
    <property type="match status" value="1"/>
</dbReference>
<dbReference type="InterPro" id="IPR036415">
    <property type="entry name" value="Lamin_tail_dom_sf"/>
</dbReference>
<comment type="caution">
    <text evidence="4">The sequence shown here is derived from an EMBL/GenBank/DDBJ whole genome shotgun (WGS) entry which is preliminary data.</text>
</comment>
<dbReference type="PANTHER" id="PTHR42834">
    <property type="entry name" value="ENDONUCLEASE/EXONUCLEASE/PHOSPHATASE FAMILY PROTEIN (AFU_ORTHOLOGUE AFUA_3G09210)"/>
    <property type="match status" value="1"/>
</dbReference>